<feature type="transmembrane region" description="Helical" evidence="8">
    <location>
        <begin position="177"/>
        <end position="201"/>
    </location>
</feature>
<evidence type="ECO:0000256" key="6">
    <source>
        <dbReference type="ARBA" id="ARBA00022989"/>
    </source>
</evidence>
<dbReference type="PANTHER" id="PTHR30012:SF4">
    <property type="entry name" value="MSHA BIOGENESIS PROTEIN MSHG"/>
    <property type="match status" value="1"/>
</dbReference>
<comment type="caution">
    <text evidence="10">The sequence shown here is derived from an EMBL/GenBank/DDBJ whole genome shotgun (WGS) entry which is preliminary data.</text>
</comment>
<keyword evidence="4" id="KW-0997">Cell inner membrane</keyword>
<dbReference type="PANTHER" id="PTHR30012">
    <property type="entry name" value="GENERAL SECRETION PATHWAY PROTEIN"/>
    <property type="match status" value="1"/>
</dbReference>
<feature type="domain" description="Type II secretion system protein GspF" evidence="9">
    <location>
        <begin position="72"/>
        <end position="195"/>
    </location>
</feature>
<evidence type="ECO:0000256" key="8">
    <source>
        <dbReference type="SAM" id="Phobius"/>
    </source>
</evidence>
<evidence type="ECO:0000256" key="2">
    <source>
        <dbReference type="ARBA" id="ARBA00005745"/>
    </source>
</evidence>
<proteinExistence type="inferred from homology"/>
<reference evidence="10 11" key="1">
    <citation type="submission" date="2018-01" db="EMBL/GenBank/DDBJ databases">
        <title>Metagenomic assembled genomes from two thermal pools in the Uzon Caldera, Kamchatka, Russia.</title>
        <authorList>
            <person name="Wilkins L."/>
            <person name="Ettinger C."/>
        </authorList>
    </citation>
    <scope>NUCLEOTIDE SEQUENCE [LARGE SCALE GENOMIC DNA]</scope>
    <source>
        <strain evidence="10">ZAV-05</strain>
    </source>
</reference>
<dbReference type="Proteomes" id="UP000242881">
    <property type="component" value="Unassembled WGS sequence"/>
</dbReference>
<evidence type="ECO:0000256" key="3">
    <source>
        <dbReference type="ARBA" id="ARBA00022475"/>
    </source>
</evidence>
<comment type="subcellular location">
    <subcellularLocation>
        <location evidence="1">Cell inner membrane</location>
        <topology evidence="1">Multi-pass membrane protein</topology>
    </subcellularLocation>
</comment>
<sequence length="407" mass="46454">MRFNYKGTNKKGELIKGIIDAPNIEEASIILYSQGIIPQIIRESSSLDLLTHKIEKFLSKYEKVKLEELIVFTRQFASLFTAGIPILTILRRLETQNYSKKMKETISTIIRDIEAGTPLSIAFRKHKDIFSDLYINMLRVGEEGGVLDIVLQRLALILETDLDTRNKIKNATRYPKLVISAIVIAFIILMTFVIPKFASLFSKFDAALPLPTRMLIFLNDFFHNFWWLILLIVLLIFIIYRKYKKTPQGKKKIDEYTLKIPIIGPLTHKIYLSRIARILGLLYKSGISIITSFEIVSEVTGNDVIKDELLIIKEKITRGATIHGSFEASKYFPPVVSDMISAGEDTGQLDEMLFKIADYYDGEVDYSIKTLSQAIEPILLLMIAAMVLILALGVFLPMWDMVKVFKQ</sequence>
<dbReference type="Pfam" id="PF00482">
    <property type="entry name" value="T2SSF"/>
    <property type="match status" value="2"/>
</dbReference>
<protein>
    <submittedName>
        <fullName evidence="10">Type II secretion system F family protein</fullName>
    </submittedName>
</protein>
<dbReference type="FunFam" id="1.20.81.30:FF:000001">
    <property type="entry name" value="Type II secretion system protein F"/>
    <property type="match status" value="2"/>
</dbReference>
<name>A0A2J6WKG2_9BACT</name>
<comment type="similarity">
    <text evidence="2">Belongs to the GSP F family.</text>
</comment>
<keyword evidence="6 8" id="KW-1133">Transmembrane helix</keyword>
<dbReference type="InterPro" id="IPR042094">
    <property type="entry name" value="T2SS_GspF_sf"/>
</dbReference>
<evidence type="ECO:0000256" key="7">
    <source>
        <dbReference type="ARBA" id="ARBA00023136"/>
    </source>
</evidence>
<evidence type="ECO:0000256" key="1">
    <source>
        <dbReference type="ARBA" id="ARBA00004429"/>
    </source>
</evidence>
<dbReference type="InterPro" id="IPR018076">
    <property type="entry name" value="T2SS_GspF_dom"/>
</dbReference>
<evidence type="ECO:0000256" key="5">
    <source>
        <dbReference type="ARBA" id="ARBA00022692"/>
    </source>
</evidence>
<dbReference type="InterPro" id="IPR003004">
    <property type="entry name" value="GspF/PilC"/>
</dbReference>
<organism evidence="10 11">
    <name type="scientific">Calditerrivibrio nitroreducens</name>
    <dbReference type="NCBI Taxonomy" id="477976"/>
    <lineage>
        <taxon>Bacteria</taxon>
        <taxon>Pseudomonadati</taxon>
        <taxon>Deferribacterota</taxon>
        <taxon>Deferribacteres</taxon>
        <taxon>Deferribacterales</taxon>
        <taxon>Calditerrivibrionaceae</taxon>
    </lineage>
</organism>
<evidence type="ECO:0000259" key="9">
    <source>
        <dbReference type="Pfam" id="PF00482"/>
    </source>
</evidence>
<dbReference type="GO" id="GO:0005886">
    <property type="term" value="C:plasma membrane"/>
    <property type="evidence" value="ECO:0007669"/>
    <property type="project" value="UniProtKB-SubCell"/>
</dbReference>
<evidence type="ECO:0000256" key="4">
    <source>
        <dbReference type="ARBA" id="ARBA00022519"/>
    </source>
</evidence>
<keyword evidence="5 8" id="KW-0812">Transmembrane</keyword>
<keyword evidence="3" id="KW-1003">Cell membrane</keyword>
<dbReference type="GO" id="GO:0015628">
    <property type="term" value="P:protein secretion by the type II secretion system"/>
    <property type="evidence" value="ECO:0007669"/>
    <property type="project" value="TreeGrafter"/>
</dbReference>
<gene>
    <name evidence="10" type="ORF">C0187_04915</name>
</gene>
<evidence type="ECO:0000313" key="10">
    <source>
        <dbReference type="EMBL" id="PMP70863.1"/>
    </source>
</evidence>
<dbReference type="EMBL" id="PNIN01000048">
    <property type="protein sequence ID" value="PMP70863.1"/>
    <property type="molecule type" value="Genomic_DNA"/>
</dbReference>
<feature type="transmembrane region" description="Helical" evidence="8">
    <location>
        <begin position="221"/>
        <end position="240"/>
    </location>
</feature>
<dbReference type="PRINTS" id="PR00812">
    <property type="entry name" value="BCTERIALGSPF"/>
</dbReference>
<feature type="domain" description="Type II secretion system protein GspF" evidence="9">
    <location>
        <begin position="276"/>
        <end position="397"/>
    </location>
</feature>
<evidence type="ECO:0000313" key="11">
    <source>
        <dbReference type="Proteomes" id="UP000242881"/>
    </source>
</evidence>
<accession>A0A2J6WKG2</accession>
<keyword evidence="7 8" id="KW-0472">Membrane</keyword>
<dbReference type="Gene3D" id="1.20.81.30">
    <property type="entry name" value="Type II secretion system (T2SS), domain F"/>
    <property type="match status" value="2"/>
</dbReference>
<feature type="transmembrane region" description="Helical" evidence="8">
    <location>
        <begin position="378"/>
        <end position="399"/>
    </location>
</feature>
<dbReference type="AlphaFoldDB" id="A0A2J6WKG2"/>